<evidence type="ECO:0000256" key="5">
    <source>
        <dbReference type="ARBA" id="ARBA00022989"/>
    </source>
</evidence>
<dbReference type="EMBL" id="PKGU01000002">
    <property type="protein sequence ID" value="PKZ15352.1"/>
    <property type="molecule type" value="Genomic_DNA"/>
</dbReference>
<evidence type="ECO:0000256" key="3">
    <source>
        <dbReference type="ARBA" id="ARBA00022475"/>
    </source>
</evidence>
<keyword evidence="2 7" id="KW-0813">Transport</keyword>
<dbReference type="PROSITE" id="PS50928">
    <property type="entry name" value="ABC_TM1"/>
    <property type="match status" value="1"/>
</dbReference>
<dbReference type="PANTHER" id="PTHR43386:SF1">
    <property type="entry name" value="D,D-DIPEPTIDE TRANSPORT SYSTEM PERMEASE PROTEIN DDPC-RELATED"/>
    <property type="match status" value="1"/>
</dbReference>
<keyword evidence="5 7" id="KW-1133">Transmembrane helix</keyword>
<dbReference type="RefSeq" id="WP_101541305.1">
    <property type="nucleotide sequence ID" value="NZ_PKGU01000002.1"/>
</dbReference>
<evidence type="ECO:0000256" key="4">
    <source>
        <dbReference type="ARBA" id="ARBA00022692"/>
    </source>
</evidence>
<keyword evidence="3" id="KW-1003">Cell membrane</keyword>
<feature type="transmembrane region" description="Helical" evidence="7">
    <location>
        <begin position="123"/>
        <end position="154"/>
    </location>
</feature>
<evidence type="ECO:0000256" key="1">
    <source>
        <dbReference type="ARBA" id="ARBA00004651"/>
    </source>
</evidence>
<evidence type="ECO:0000313" key="10">
    <source>
        <dbReference type="Proteomes" id="UP000242263"/>
    </source>
</evidence>
<comment type="similarity">
    <text evidence="7">Belongs to the binding-protein-dependent transport system permease family.</text>
</comment>
<organism evidence="9 10">
    <name type="scientific">Alloscardovia omnicolens</name>
    <dbReference type="NCBI Taxonomy" id="419015"/>
    <lineage>
        <taxon>Bacteria</taxon>
        <taxon>Bacillati</taxon>
        <taxon>Actinomycetota</taxon>
        <taxon>Actinomycetes</taxon>
        <taxon>Bifidobacteriales</taxon>
        <taxon>Bifidobacteriaceae</taxon>
        <taxon>Alloscardovia</taxon>
    </lineage>
</organism>
<feature type="transmembrane region" description="Helical" evidence="7">
    <location>
        <begin position="249"/>
        <end position="273"/>
    </location>
</feature>
<dbReference type="Pfam" id="PF00528">
    <property type="entry name" value="BPD_transp_1"/>
    <property type="match status" value="1"/>
</dbReference>
<proteinExistence type="inferred from homology"/>
<feature type="domain" description="ABC transmembrane type-1" evidence="8">
    <location>
        <begin position="85"/>
        <end position="274"/>
    </location>
</feature>
<dbReference type="Gene3D" id="1.10.3720.10">
    <property type="entry name" value="MetI-like"/>
    <property type="match status" value="1"/>
</dbReference>
<name>A0A2I1M5E5_9BIFI</name>
<dbReference type="PANTHER" id="PTHR43386">
    <property type="entry name" value="OLIGOPEPTIDE TRANSPORT SYSTEM PERMEASE PROTEIN APPC"/>
    <property type="match status" value="1"/>
</dbReference>
<gene>
    <name evidence="9" type="ORF">CYJ32_02955</name>
</gene>
<protein>
    <submittedName>
        <fullName evidence="9">ABC transporter permease</fullName>
    </submittedName>
</protein>
<evidence type="ECO:0000259" key="8">
    <source>
        <dbReference type="PROSITE" id="PS50928"/>
    </source>
</evidence>
<keyword evidence="6 7" id="KW-0472">Membrane</keyword>
<dbReference type="CDD" id="cd06261">
    <property type="entry name" value="TM_PBP2"/>
    <property type="match status" value="1"/>
</dbReference>
<dbReference type="InterPro" id="IPR035906">
    <property type="entry name" value="MetI-like_sf"/>
</dbReference>
<sequence>MKNTEKTPLRTLRIIIRSILTRTDGLFACLFCALWIITALVSLVWTPYDLNISDGYNVWSSPSAAHWLGTDGAGADIASWLLAGSATELLIVIAVSVITCVVGIAGVSVTISRHTGVRTLSVIIIDALISIPTIVVALLCAAPLGASIAGIIIACSFAYSLNLMRVVRPVAVAAARSPYVTFARYKRKSHGRIFIEHILPQIMPSVIINVSLAAATSMLAESGLTYLGVGVPSHIASWGRSLASAVSYVTVHPSVAIWPGLLITLAVLSVNLLGDALREASDPVSNEALRQ</sequence>
<dbReference type="GO" id="GO:0055085">
    <property type="term" value="P:transmembrane transport"/>
    <property type="evidence" value="ECO:0007669"/>
    <property type="project" value="InterPro"/>
</dbReference>
<dbReference type="InterPro" id="IPR050366">
    <property type="entry name" value="BP-dependent_transpt_permease"/>
</dbReference>
<dbReference type="AlphaFoldDB" id="A0A2I1M5E5"/>
<feature type="transmembrane region" description="Helical" evidence="7">
    <location>
        <begin position="25"/>
        <end position="45"/>
    </location>
</feature>
<dbReference type="Proteomes" id="UP000242263">
    <property type="component" value="Unassembled WGS sequence"/>
</dbReference>
<reference evidence="9 10" key="1">
    <citation type="submission" date="2017-12" db="EMBL/GenBank/DDBJ databases">
        <title>Phylogenetic diversity of female urinary microbiome.</title>
        <authorList>
            <person name="Thomas-White K."/>
            <person name="Wolfe A.J."/>
        </authorList>
    </citation>
    <scope>NUCLEOTIDE SEQUENCE [LARGE SCALE GENOMIC DNA]</scope>
    <source>
        <strain evidence="9 10">UMB0064</strain>
    </source>
</reference>
<feature type="transmembrane region" description="Helical" evidence="7">
    <location>
        <begin position="89"/>
        <end position="111"/>
    </location>
</feature>
<comment type="caution">
    <text evidence="9">The sequence shown here is derived from an EMBL/GenBank/DDBJ whole genome shotgun (WGS) entry which is preliminary data.</text>
</comment>
<dbReference type="InterPro" id="IPR000515">
    <property type="entry name" value="MetI-like"/>
</dbReference>
<evidence type="ECO:0000256" key="6">
    <source>
        <dbReference type="ARBA" id="ARBA00023136"/>
    </source>
</evidence>
<dbReference type="GO" id="GO:0005886">
    <property type="term" value="C:plasma membrane"/>
    <property type="evidence" value="ECO:0007669"/>
    <property type="project" value="UniProtKB-SubCell"/>
</dbReference>
<evidence type="ECO:0000256" key="7">
    <source>
        <dbReference type="RuleBase" id="RU363032"/>
    </source>
</evidence>
<comment type="subcellular location">
    <subcellularLocation>
        <location evidence="1 7">Cell membrane</location>
        <topology evidence="1 7">Multi-pass membrane protein</topology>
    </subcellularLocation>
</comment>
<accession>A0A2I1M5E5</accession>
<evidence type="ECO:0000313" key="9">
    <source>
        <dbReference type="EMBL" id="PKZ15352.1"/>
    </source>
</evidence>
<evidence type="ECO:0000256" key="2">
    <source>
        <dbReference type="ARBA" id="ARBA00022448"/>
    </source>
</evidence>
<keyword evidence="4 7" id="KW-0812">Transmembrane</keyword>
<dbReference type="SUPFAM" id="SSF161098">
    <property type="entry name" value="MetI-like"/>
    <property type="match status" value="1"/>
</dbReference>